<feature type="transmembrane region" description="Helical" evidence="1">
    <location>
        <begin position="94"/>
        <end position="113"/>
    </location>
</feature>
<feature type="domain" description="Oxidoreductase molybdopterin-binding" evidence="3">
    <location>
        <begin position="227"/>
        <end position="384"/>
    </location>
</feature>
<feature type="transmembrane region" description="Helical" evidence="1">
    <location>
        <begin position="119"/>
        <end position="137"/>
    </location>
</feature>
<dbReference type="Pfam" id="PF00174">
    <property type="entry name" value="Oxidored_molyb"/>
    <property type="match status" value="1"/>
</dbReference>
<dbReference type="SUPFAM" id="SSF56524">
    <property type="entry name" value="Oxidoreductase molybdopterin-binding domain"/>
    <property type="match status" value="1"/>
</dbReference>
<accession>A0ABQ4C5F7</accession>
<feature type="signal peptide" evidence="2">
    <location>
        <begin position="1"/>
        <end position="26"/>
    </location>
</feature>
<dbReference type="Gene3D" id="3.90.420.10">
    <property type="entry name" value="Oxidoreductase, molybdopterin-binding domain"/>
    <property type="match status" value="1"/>
</dbReference>
<feature type="chain" id="PRO_5046575969" evidence="2">
    <location>
        <begin position="27"/>
        <end position="506"/>
    </location>
</feature>
<keyword evidence="1" id="KW-0472">Membrane</keyword>
<dbReference type="PANTHER" id="PTHR19372:SF7">
    <property type="entry name" value="SULFITE OXIDASE, MITOCHONDRIAL"/>
    <property type="match status" value="1"/>
</dbReference>
<keyword evidence="2" id="KW-0732">Signal</keyword>
<evidence type="ECO:0000256" key="1">
    <source>
        <dbReference type="SAM" id="Phobius"/>
    </source>
</evidence>
<sequence>MRRILWPSFAALVSAALGVSAGQLVAAVVEPESAPLYAVAATAVDATPARVKEFAVRTAGTYDKPLLLIGIVVVLAVVAATIGVLAARRRWLGPAGMAAIGALALAAAVTRPTASPVDAIPALVSAAVASAALLLMLRTPPTPAQPAQRPRLLDRRAFVGGITLAVAGVAVAGAAGTSRIAGEAAARTRDRVRLPRPTRPALPLPTGLDPGFVTPNAEFYRVDTALNLPRVDINRWTLTVRGMVDRPFEISFDELLGQPMVEEYITLNCVSNEVGGPYIGTAKWLGVRLADLLRRAGVHAGADQIVARSVDGMTIGTPTATVLDSGNTPGTQHTLLCVGMNDEPLPLEHGFPARMLTPGVYGYAGSCKWITDIELSTFADYDAYWVRRGYAAQAPVKTSSRIDRPGPFARLTAGQVIVAGVAWAQGNGISAVQVQVDDNAWQPATLRPAPNLDTWVQWTYPWQAAPGTHTLRVRAIDRTGAVQTSDRAEPFPNGATGWHTVAVTVT</sequence>
<evidence type="ECO:0000259" key="3">
    <source>
        <dbReference type="Pfam" id="PF00174"/>
    </source>
</evidence>
<protein>
    <submittedName>
        <fullName evidence="4">Oxidoreductase</fullName>
    </submittedName>
</protein>
<evidence type="ECO:0000313" key="4">
    <source>
        <dbReference type="EMBL" id="GIF58017.1"/>
    </source>
</evidence>
<keyword evidence="5" id="KW-1185">Reference proteome</keyword>
<proteinExistence type="predicted"/>
<dbReference type="PANTHER" id="PTHR19372">
    <property type="entry name" value="SULFITE REDUCTASE"/>
    <property type="match status" value="1"/>
</dbReference>
<dbReference type="Proteomes" id="UP000624325">
    <property type="component" value="Unassembled WGS sequence"/>
</dbReference>
<reference evidence="4 5" key="1">
    <citation type="submission" date="2021-01" db="EMBL/GenBank/DDBJ databases">
        <title>Whole genome shotgun sequence of Asanoa iriomotensis NBRC 100142.</title>
        <authorList>
            <person name="Komaki H."/>
            <person name="Tamura T."/>
        </authorList>
    </citation>
    <scope>NUCLEOTIDE SEQUENCE [LARGE SCALE GENOMIC DNA]</scope>
    <source>
        <strain evidence="4 5">NBRC 100142</strain>
    </source>
</reference>
<dbReference type="InterPro" id="IPR014756">
    <property type="entry name" value="Ig_E-set"/>
</dbReference>
<dbReference type="InterPro" id="IPR000572">
    <property type="entry name" value="OxRdtase_Mopterin-bd_dom"/>
</dbReference>
<gene>
    <name evidence="4" type="ORF">Air01nite_41120</name>
</gene>
<evidence type="ECO:0000256" key="2">
    <source>
        <dbReference type="SAM" id="SignalP"/>
    </source>
</evidence>
<feature type="transmembrane region" description="Helical" evidence="1">
    <location>
        <begin position="157"/>
        <end position="176"/>
    </location>
</feature>
<dbReference type="SUPFAM" id="SSF81296">
    <property type="entry name" value="E set domains"/>
    <property type="match status" value="1"/>
</dbReference>
<keyword evidence="1" id="KW-1133">Transmembrane helix</keyword>
<dbReference type="InterPro" id="IPR036374">
    <property type="entry name" value="OxRdtase_Mopterin-bd_sf"/>
</dbReference>
<feature type="transmembrane region" description="Helical" evidence="1">
    <location>
        <begin position="66"/>
        <end position="87"/>
    </location>
</feature>
<dbReference type="Gene3D" id="2.60.40.650">
    <property type="match status" value="1"/>
</dbReference>
<dbReference type="RefSeq" id="WP_203704350.1">
    <property type="nucleotide sequence ID" value="NZ_BAAALU010000024.1"/>
</dbReference>
<name>A0ABQ4C5F7_9ACTN</name>
<keyword evidence="1" id="KW-0812">Transmembrane</keyword>
<comment type="caution">
    <text evidence="4">The sequence shown here is derived from an EMBL/GenBank/DDBJ whole genome shotgun (WGS) entry which is preliminary data.</text>
</comment>
<organism evidence="4 5">
    <name type="scientific">Asanoa iriomotensis</name>
    <dbReference type="NCBI Taxonomy" id="234613"/>
    <lineage>
        <taxon>Bacteria</taxon>
        <taxon>Bacillati</taxon>
        <taxon>Actinomycetota</taxon>
        <taxon>Actinomycetes</taxon>
        <taxon>Micromonosporales</taxon>
        <taxon>Micromonosporaceae</taxon>
        <taxon>Asanoa</taxon>
    </lineage>
</organism>
<dbReference type="EMBL" id="BONC01000028">
    <property type="protein sequence ID" value="GIF58017.1"/>
    <property type="molecule type" value="Genomic_DNA"/>
</dbReference>
<evidence type="ECO:0000313" key="5">
    <source>
        <dbReference type="Proteomes" id="UP000624325"/>
    </source>
</evidence>